<organism evidence="1 2">
    <name type="scientific">Sphingobacterium allocomposti</name>
    <dbReference type="NCBI Taxonomy" id="415956"/>
    <lineage>
        <taxon>Bacteria</taxon>
        <taxon>Pseudomonadati</taxon>
        <taxon>Bacteroidota</taxon>
        <taxon>Sphingobacteriia</taxon>
        <taxon>Sphingobacteriales</taxon>
        <taxon>Sphingobacteriaceae</taxon>
        <taxon>Sphingobacterium</taxon>
    </lineage>
</organism>
<comment type="caution">
    <text evidence="1">The sequence shown here is derived from an EMBL/GenBank/DDBJ whole genome shotgun (WGS) entry which is preliminary data.</text>
</comment>
<keyword evidence="2" id="KW-1185">Reference proteome</keyword>
<gene>
    <name evidence="1" type="ORF">BC792_1282</name>
</gene>
<dbReference type="EMBL" id="VNHX01000028">
    <property type="protein sequence ID" value="TYP89283.1"/>
    <property type="molecule type" value="Genomic_DNA"/>
</dbReference>
<proteinExistence type="predicted"/>
<name>A0A5S5CZU1_9SPHI</name>
<dbReference type="Proteomes" id="UP000325105">
    <property type="component" value="Unassembled WGS sequence"/>
</dbReference>
<evidence type="ECO:0000313" key="2">
    <source>
        <dbReference type="Proteomes" id="UP000325105"/>
    </source>
</evidence>
<protein>
    <submittedName>
        <fullName evidence="1">Uncharacterized protein</fullName>
    </submittedName>
</protein>
<accession>A0A5S5CZU1</accession>
<reference evidence="1 2" key="1">
    <citation type="submission" date="2019-07" db="EMBL/GenBank/DDBJ databases">
        <title>Genomic Encyclopedia of Archaeal and Bacterial Type Strains, Phase II (KMG-II): from individual species to whole genera.</title>
        <authorList>
            <person name="Goeker M."/>
        </authorList>
    </citation>
    <scope>NUCLEOTIDE SEQUENCE [LARGE SCALE GENOMIC DNA]</scope>
    <source>
        <strain evidence="1 2">DSM 18850</strain>
    </source>
</reference>
<dbReference type="AlphaFoldDB" id="A0A5S5CZU1"/>
<sequence>MVTSVLAGSAGEVYSYHLLRQKFARLAVQALVVN</sequence>
<evidence type="ECO:0000313" key="1">
    <source>
        <dbReference type="EMBL" id="TYP89283.1"/>
    </source>
</evidence>